<keyword evidence="1" id="KW-0378">Hydrolase</keyword>
<dbReference type="GO" id="GO:0005829">
    <property type="term" value="C:cytosol"/>
    <property type="evidence" value="ECO:0007669"/>
    <property type="project" value="TreeGrafter"/>
</dbReference>
<dbReference type="Pfam" id="PF01156">
    <property type="entry name" value="IU_nuc_hydro"/>
    <property type="match status" value="1"/>
</dbReference>
<proteinExistence type="predicted"/>
<dbReference type="EMBL" id="UINC01000043">
    <property type="protein sequence ID" value="SUZ47925.1"/>
    <property type="molecule type" value="Genomic_DNA"/>
</dbReference>
<dbReference type="InterPro" id="IPR023186">
    <property type="entry name" value="IUNH"/>
</dbReference>
<accession>A0A381N098</accession>
<dbReference type="PANTHER" id="PTHR12304:SF4">
    <property type="entry name" value="URIDINE NUCLEOSIDASE"/>
    <property type="match status" value="1"/>
</dbReference>
<dbReference type="GO" id="GO:0008477">
    <property type="term" value="F:purine nucleosidase activity"/>
    <property type="evidence" value="ECO:0007669"/>
    <property type="project" value="TreeGrafter"/>
</dbReference>
<dbReference type="AlphaFoldDB" id="A0A381N098"/>
<dbReference type="InterPro" id="IPR036452">
    <property type="entry name" value="Ribo_hydro-like"/>
</dbReference>
<name>A0A381N098_9ZZZZ</name>
<dbReference type="Gene3D" id="3.90.245.10">
    <property type="entry name" value="Ribonucleoside hydrolase-like"/>
    <property type="match status" value="1"/>
</dbReference>
<reference evidence="4" key="1">
    <citation type="submission" date="2018-05" db="EMBL/GenBank/DDBJ databases">
        <authorList>
            <person name="Lanie J.A."/>
            <person name="Ng W.-L."/>
            <person name="Kazmierczak K.M."/>
            <person name="Andrzejewski T.M."/>
            <person name="Davidsen T.M."/>
            <person name="Wayne K.J."/>
            <person name="Tettelin H."/>
            <person name="Glass J.I."/>
            <person name="Rusch D."/>
            <person name="Podicherti R."/>
            <person name="Tsui H.-C.T."/>
            <person name="Winkler M.E."/>
        </authorList>
    </citation>
    <scope>NUCLEOTIDE SEQUENCE</scope>
</reference>
<dbReference type="SUPFAM" id="SSF53590">
    <property type="entry name" value="Nucleoside hydrolase"/>
    <property type="match status" value="1"/>
</dbReference>
<dbReference type="GO" id="GO:0006152">
    <property type="term" value="P:purine nucleoside catabolic process"/>
    <property type="evidence" value="ECO:0007669"/>
    <property type="project" value="TreeGrafter"/>
</dbReference>
<dbReference type="InterPro" id="IPR001910">
    <property type="entry name" value="Inosine/uridine_hydrolase_dom"/>
</dbReference>
<evidence type="ECO:0000256" key="2">
    <source>
        <dbReference type="ARBA" id="ARBA00023295"/>
    </source>
</evidence>
<sequence>MTVPIEILNKFPKLSNEKILLNLSNPFGKNKLILDTDTANEIDDQFALAWTLLSGDKINLLGVTAEPYSFQHHKEELLEAFNIIKEKKEISKDNINLVNNYSDWVNGLIESNIHPNDIYFDTPKEGVEKSYLEIIKIFDKLKIPHEGKVFRGSDQYLSSFDKPLITESSEFIVKSCLQYPDEKIYVCAIGCLTNIASALLMEPKIINNLIVVWTSGFPTHSINNNSHSFNLVQDVLSSQLLFECGVANVYLPGYNVGAQLTLSLPDMKEFVKGRGDIGNYLYELYTNNPLHKQRGVSDQTWRTWVIWDVINIAWMIDASWVPSHIVSSSILNDELYWKRNNESHPMREAYGVNRDAIFHDFFTKIDKLK</sequence>
<keyword evidence="2" id="KW-0326">Glycosidase</keyword>
<evidence type="ECO:0000256" key="1">
    <source>
        <dbReference type="ARBA" id="ARBA00022801"/>
    </source>
</evidence>
<protein>
    <recommendedName>
        <fullName evidence="3">Inosine/uridine-preferring nucleoside hydrolase domain-containing protein</fullName>
    </recommendedName>
</protein>
<gene>
    <name evidence="4" type="ORF">METZ01_LOCUS779</name>
</gene>
<organism evidence="4">
    <name type="scientific">marine metagenome</name>
    <dbReference type="NCBI Taxonomy" id="408172"/>
    <lineage>
        <taxon>unclassified sequences</taxon>
        <taxon>metagenomes</taxon>
        <taxon>ecological metagenomes</taxon>
    </lineage>
</organism>
<evidence type="ECO:0000259" key="3">
    <source>
        <dbReference type="Pfam" id="PF01156"/>
    </source>
</evidence>
<evidence type="ECO:0000313" key="4">
    <source>
        <dbReference type="EMBL" id="SUZ47925.1"/>
    </source>
</evidence>
<feature type="domain" description="Inosine/uridine-preferring nucleoside hydrolase" evidence="3">
    <location>
        <begin position="32"/>
        <end position="323"/>
    </location>
</feature>
<dbReference type="PANTHER" id="PTHR12304">
    <property type="entry name" value="INOSINE-URIDINE PREFERRING NUCLEOSIDE HYDROLASE"/>
    <property type="match status" value="1"/>
</dbReference>